<sequence>MDTASMWIEHVLNPKIITSIYPTEPPSLEQIQLSEVAIVCGGDLQCKLHFDLKDFPINAPIKWAQRKCNTVQMSLNLTQTDLIRCAIPSGNGIGDLSIIYNGTRFQVTFTTQPQGVVFQATATWIHVDNISAYQNELR</sequence>
<dbReference type="RefSeq" id="WP_316000214.1">
    <property type="nucleotide sequence ID" value="NZ_JAWDJT010000021.1"/>
</dbReference>
<proteinExistence type="predicted"/>
<gene>
    <name evidence="1" type="ORF">ROI90_20800</name>
</gene>
<dbReference type="InterPro" id="IPR028957">
    <property type="entry name" value="Imm50"/>
</dbReference>
<evidence type="ECO:0000313" key="2">
    <source>
        <dbReference type="Proteomes" id="UP001250698"/>
    </source>
</evidence>
<evidence type="ECO:0000313" key="1">
    <source>
        <dbReference type="EMBL" id="MDU0372859.1"/>
    </source>
</evidence>
<dbReference type="Pfam" id="PF15594">
    <property type="entry name" value="Imm50"/>
    <property type="match status" value="1"/>
</dbReference>
<name>A0ABU3TNB7_9BACT</name>
<accession>A0ABU3TNB7</accession>
<keyword evidence="2" id="KW-1185">Reference proteome</keyword>
<comment type="caution">
    <text evidence="1">The sequence shown here is derived from an EMBL/GenBank/DDBJ whole genome shotgun (WGS) entry which is preliminary data.</text>
</comment>
<dbReference type="Proteomes" id="UP001250698">
    <property type="component" value="Unassembled WGS sequence"/>
</dbReference>
<dbReference type="EMBL" id="JAWDJT010000021">
    <property type="protein sequence ID" value="MDU0372859.1"/>
    <property type="molecule type" value="Genomic_DNA"/>
</dbReference>
<protein>
    <submittedName>
        <fullName evidence="1">Imm50 family immunity protein</fullName>
    </submittedName>
</protein>
<organism evidence="1 2">
    <name type="scientific">Hymenobacter endophyticus</name>
    <dbReference type="NCBI Taxonomy" id="3076335"/>
    <lineage>
        <taxon>Bacteria</taxon>
        <taxon>Pseudomonadati</taxon>
        <taxon>Bacteroidota</taxon>
        <taxon>Cytophagia</taxon>
        <taxon>Cytophagales</taxon>
        <taxon>Hymenobacteraceae</taxon>
        <taxon>Hymenobacter</taxon>
    </lineage>
</organism>
<reference evidence="1 2" key="1">
    <citation type="submission" date="2023-10" db="EMBL/GenBank/DDBJ databases">
        <title>Hymenobacter endophyticus sp. nov., an isolate from the leaf tissues of wheat.</title>
        <authorList>
            <person name="Dai Y."/>
        </authorList>
    </citation>
    <scope>NUCLEOTIDE SEQUENCE [LARGE SCALE GENOMIC DNA]</scope>
    <source>
        <strain evidence="1 2">ZK17L-C2</strain>
    </source>
</reference>